<dbReference type="InterPro" id="IPR002575">
    <property type="entry name" value="Aminoglycoside_PTrfase"/>
</dbReference>
<dbReference type="InterPro" id="IPR051678">
    <property type="entry name" value="AGP_Transferase"/>
</dbReference>
<keyword evidence="3" id="KW-1185">Reference proteome</keyword>
<comment type="caution">
    <text evidence="2">The sequence shown here is derived from an EMBL/GenBank/DDBJ whole genome shotgun (WGS) entry which is preliminary data.</text>
</comment>
<name>A0ABT9VXT2_9BACI</name>
<dbReference type="Proteomes" id="UP001235840">
    <property type="component" value="Unassembled WGS sequence"/>
</dbReference>
<dbReference type="SUPFAM" id="SSF56112">
    <property type="entry name" value="Protein kinase-like (PK-like)"/>
    <property type="match status" value="1"/>
</dbReference>
<organism evidence="2 3">
    <name type="scientific">Caldalkalibacillus horti</name>
    <dbReference type="NCBI Taxonomy" id="77523"/>
    <lineage>
        <taxon>Bacteria</taxon>
        <taxon>Bacillati</taxon>
        <taxon>Bacillota</taxon>
        <taxon>Bacilli</taxon>
        <taxon>Bacillales</taxon>
        <taxon>Bacillaceae</taxon>
        <taxon>Caldalkalibacillus</taxon>
    </lineage>
</organism>
<dbReference type="RefSeq" id="WP_307392896.1">
    <property type="nucleotide sequence ID" value="NZ_BAAADK010000011.1"/>
</dbReference>
<gene>
    <name evidence="2" type="ORF">J2S11_001518</name>
</gene>
<protein>
    <submittedName>
        <fullName evidence="2">Aminoglycoside phosphotransferase (APT) family kinase protein</fullName>
    </submittedName>
</protein>
<sequence>MAKASFFMITLEMKRKVDIAMQMGQLVGRGRTADVYDWSEREVVKVFHHLGAAEYEANNARIINQMGLSIRTPEVVSVIKVDDGREAIVYEKIEGQTMLRLMEATQESLTYYGKLLAEIHAALHEREAEELQTNVKPFILKRLNEFTELSGDEANKVRELIDHLPDDPYICHLDFHPDNIMISAKGPVVIDFTNFLVGHKYLDVMKTSCLMRFSPAPHGAPQWLQQAESRLSFNDTYLKEYMDRVGENNVEDQLKQWELPAEVLVSELYSDAQISDLLERMRALI</sequence>
<evidence type="ECO:0000313" key="2">
    <source>
        <dbReference type="EMBL" id="MDQ0165617.1"/>
    </source>
</evidence>
<dbReference type="EMBL" id="JAUSTY010000005">
    <property type="protein sequence ID" value="MDQ0165617.1"/>
    <property type="molecule type" value="Genomic_DNA"/>
</dbReference>
<reference evidence="2 3" key="1">
    <citation type="submission" date="2023-07" db="EMBL/GenBank/DDBJ databases">
        <title>Genomic Encyclopedia of Type Strains, Phase IV (KMG-IV): sequencing the most valuable type-strain genomes for metagenomic binning, comparative biology and taxonomic classification.</title>
        <authorList>
            <person name="Goeker M."/>
        </authorList>
    </citation>
    <scope>NUCLEOTIDE SEQUENCE [LARGE SCALE GENOMIC DNA]</scope>
    <source>
        <strain evidence="2 3">DSM 12751</strain>
    </source>
</reference>
<feature type="domain" description="Aminoglycoside phosphotransferase" evidence="1">
    <location>
        <begin position="33"/>
        <end position="212"/>
    </location>
</feature>
<dbReference type="Pfam" id="PF01636">
    <property type="entry name" value="APH"/>
    <property type="match status" value="1"/>
</dbReference>
<keyword evidence="2" id="KW-0808">Transferase</keyword>
<keyword evidence="2" id="KW-0418">Kinase</keyword>
<evidence type="ECO:0000259" key="1">
    <source>
        <dbReference type="Pfam" id="PF01636"/>
    </source>
</evidence>
<dbReference type="InterPro" id="IPR011009">
    <property type="entry name" value="Kinase-like_dom_sf"/>
</dbReference>
<dbReference type="GO" id="GO:0016301">
    <property type="term" value="F:kinase activity"/>
    <property type="evidence" value="ECO:0007669"/>
    <property type="project" value="UniProtKB-KW"/>
</dbReference>
<accession>A0ABT9VXT2</accession>
<dbReference type="Gene3D" id="3.90.1200.10">
    <property type="match status" value="1"/>
</dbReference>
<proteinExistence type="predicted"/>
<dbReference type="PANTHER" id="PTHR21310">
    <property type="entry name" value="AMINOGLYCOSIDE PHOSPHOTRANSFERASE-RELATED-RELATED"/>
    <property type="match status" value="1"/>
</dbReference>
<evidence type="ECO:0000313" key="3">
    <source>
        <dbReference type="Proteomes" id="UP001235840"/>
    </source>
</evidence>